<evidence type="ECO:0000313" key="5">
    <source>
        <dbReference type="Proteomes" id="UP001236652"/>
    </source>
</evidence>
<keyword evidence="2" id="KW-1133">Transmembrane helix</keyword>
<dbReference type="Proteomes" id="UP001236652">
    <property type="component" value="Chromosome"/>
</dbReference>
<feature type="compositionally biased region" description="Polar residues" evidence="1">
    <location>
        <begin position="43"/>
        <end position="53"/>
    </location>
</feature>
<evidence type="ECO:0000256" key="2">
    <source>
        <dbReference type="SAM" id="Phobius"/>
    </source>
</evidence>
<accession>A0ABY8V3L7</accession>
<dbReference type="InterPro" id="IPR012854">
    <property type="entry name" value="Cu_amine_oxidase-like_N"/>
</dbReference>
<dbReference type="RefSeq" id="WP_231416241.1">
    <property type="nucleotide sequence ID" value="NZ_CP126446.1"/>
</dbReference>
<organism evidence="4 5">
    <name type="scientific">Pontibacillus chungwhensis</name>
    <dbReference type="NCBI Taxonomy" id="265426"/>
    <lineage>
        <taxon>Bacteria</taxon>
        <taxon>Bacillati</taxon>
        <taxon>Bacillota</taxon>
        <taxon>Bacilli</taxon>
        <taxon>Bacillales</taxon>
        <taxon>Bacillaceae</taxon>
        <taxon>Pontibacillus</taxon>
    </lineage>
</organism>
<gene>
    <name evidence="4" type="ORF">QNI29_09385</name>
</gene>
<keyword evidence="5" id="KW-1185">Reference proteome</keyword>
<sequence length="476" mass="54130">MIRKALLYTTPLIFLLILLVLYQWSMYTYGPASTEESGDPPASSITITHSPSGTDIEQTIKGINEGTYILVVPNGAEDMECVYEEGESCLMEETSSSINVTVSSNKKLHFTYRISSGEAEQAFGSHWFMKIKQKDSYIPMNMKVSLAEKQPSHWTWFSPAKKEAVIKKSTIDYYKWEAQKTDHFPLYVIDTKGYVEQTRGSLTIYSNKKLSEQNLNNTEKLYRSLSDQPLILLVGRDVPDGSKGVLSIPSFSLENVEKAWYRMLVTSNYDIPDEERWLIESIVAYATSTEPDSEKGEKVKQALDAELSAEEKDAFLNSISKKRKGTLVANLDQSLSEVEGLETTFFQKNKEKEKPFVSLFYYETKPIVINGERNDVAWDPILMNKNRSFPLGGLAEVLHIDVTGIPGEGIYIVRKGEDTWRFTLGKQTFIENEESFGIASDVLFQLNGEVYIKERYMKEILGIHVQEDSNNLYIRN</sequence>
<feature type="transmembrane region" description="Helical" evidence="2">
    <location>
        <begin position="5"/>
        <end position="24"/>
    </location>
</feature>
<feature type="region of interest" description="Disordered" evidence="1">
    <location>
        <begin position="33"/>
        <end position="53"/>
    </location>
</feature>
<proteinExistence type="predicted"/>
<keyword evidence="2" id="KW-0812">Transmembrane</keyword>
<evidence type="ECO:0000256" key="1">
    <source>
        <dbReference type="SAM" id="MobiDB-lite"/>
    </source>
</evidence>
<dbReference type="Pfam" id="PF07833">
    <property type="entry name" value="Cu_amine_oxidN1"/>
    <property type="match status" value="1"/>
</dbReference>
<evidence type="ECO:0000313" key="4">
    <source>
        <dbReference type="EMBL" id="WIF99852.1"/>
    </source>
</evidence>
<dbReference type="EMBL" id="CP126446">
    <property type="protein sequence ID" value="WIF99852.1"/>
    <property type="molecule type" value="Genomic_DNA"/>
</dbReference>
<feature type="domain" description="Copper amine oxidase-like N-terminal" evidence="3">
    <location>
        <begin position="369"/>
        <end position="471"/>
    </location>
</feature>
<name>A0ABY8V3L7_9BACI</name>
<protein>
    <submittedName>
        <fullName evidence="4">Copper amine oxidase N-terminal domain-containing protein</fullName>
    </submittedName>
</protein>
<keyword evidence="2" id="KW-0472">Membrane</keyword>
<reference evidence="4 5" key="1">
    <citation type="submission" date="2023-05" db="EMBL/GenBank/DDBJ databases">
        <title>Comparative genomics reveals the evidence of polycyclic aromatic hydrocarbons degradation in moderately halophilic genus Pontibacillus.</title>
        <authorList>
            <person name="Yang H."/>
            <person name="Qian Z."/>
        </authorList>
    </citation>
    <scope>NUCLEOTIDE SEQUENCE [LARGE SCALE GENOMIC DNA]</scope>
    <source>
        <strain evidence="5">HN14</strain>
    </source>
</reference>
<evidence type="ECO:0000259" key="3">
    <source>
        <dbReference type="Pfam" id="PF07833"/>
    </source>
</evidence>